<feature type="transmembrane region" description="Helical" evidence="1">
    <location>
        <begin position="45"/>
        <end position="67"/>
    </location>
</feature>
<gene>
    <name evidence="2" type="ORF">ES676_12585</name>
</gene>
<feature type="transmembrane region" description="Helical" evidence="1">
    <location>
        <begin position="73"/>
        <end position="91"/>
    </location>
</feature>
<evidence type="ECO:0000256" key="1">
    <source>
        <dbReference type="SAM" id="Phobius"/>
    </source>
</evidence>
<accession>A0A8H2LKC0</accession>
<dbReference type="PROSITE" id="PS51257">
    <property type="entry name" value="PROKAR_LIPOPROTEIN"/>
    <property type="match status" value="1"/>
</dbReference>
<evidence type="ECO:0000313" key="2">
    <source>
        <dbReference type="EMBL" id="TYB71499.1"/>
    </source>
</evidence>
<evidence type="ECO:0000313" key="3">
    <source>
        <dbReference type="Proteomes" id="UP000323324"/>
    </source>
</evidence>
<sequence>MKLYTNLFTDFKNLYMAYLPLSIILQSCIGSIAAMLILRTSTPEYFPFTQLTACVIITMLYNAAILAQLNLKLIFNTLLLSLVINILLIVINL</sequence>
<keyword evidence="3" id="KW-1185">Reference proteome</keyword>
<name>A0A8H2LKC0_9FLAO</name>
<keyword evidence="1" id="KW-0472">Membrane</keyword>
<dbReference type="EMBL" id="VSKM01000015">
    <property type="protein sequence ID" value="TYB71499.1"/>
    <property type="molecule type" value="Genomic_DNA"/>
</dbReference>
<keyword evidence="1" id="KW-1133">Transmembrane helix</keyword>
<feature type="transmembrane region" description="Helical" evidence="1">
    <location>
        <begin position="15"/>
        <end position="38"/>
    </location>
</feature>
<comment type="caution">
    <text evidence="2">The sequence shown here is derived from an EMBL/GenBank/DDBJ whole genome shotgun (WGS) entry which is preliminary data.</text>
</comment>
<protein>
    <submittedName>
        <fullName evidence="2">Uncharacterized protein</fullName>
    </submittedName>
</protein>
<reference evidence="2 3" key="1">
    <citation type="submission" date="2019-08" db="EMBL/GenBank/DDBJ databases">
        <title>Genomes of Antarctic Bizionia species.</title>
        <authorList>
            <person name="Bowman J.P."/>
        </authorList>
    </citation>
    <scope>NUCLEOTIDE SEQUENCE [LARGE SCALE GENOMIC DNA]</scope>
    <source>
        <strain evidence="2 3">HFD</strain>
    </source>
</reference>
<dbReference type="Proteomes" id="UP000323324">
    <property type="component" value="Unassembled WGS sequence"/>
</dbReference>
<organism evidence="2 3">
    <name type="scientific">Bizionia saleffrena</name>
    <dbReference type="NCBI Taxonomy" id="291189"/>
    <lineage>
        <taxon>Bacteria</taxon>
        <taxon>Pseudomonadati</taxon>
        <taxon>Bacteroidota</taxon>
        <taxon>Flavobacteriia</taxon>
        <taxon>Flavobacteriales</taxon>
        <taxon>Flavobacteriaceae</taxon>
        <taxon>Bizionia</taxon>
    </lineage>
</organism>
<dbReference type="RefSeq" id="WP_148370680.1">
    <property type="nucleotide sequence ID" value="NZ_VSKM01000015.1"/>
</dbReference>
<keyword evidence="1" id="KW-0812">Transmembrane</keyword>
<dbReference type="AlphaFoldDB" id="A0A8H2LKC0"/>
<proteinExistence type="predicted"/>